<accession>A0A975K107</accession>
<dbReference type="RefSeq" id="WP_211696972.1">
    <property type="nucleotide sequence ID" value="NZ_CP046600.1"/>
</dbReference>
<dbReference type="Pfam" id="PF00934">
    <property type="entry name" value="PE"/>
    <property type="match status" value="1"/>
</dbReference>
<evidence type="ECO:0000313" key="2">
    <source>
        <dbReference type="EMBL" id="QUR69384.1"/>
    </source>
</evidence>
<dbReference type="KEGG" id="mspg:F6B93_21990"/>
<feature type="domain" description="PE" evidence="1">
    <location>
        <begin position="4"/>
        <end position="94"/>
    </location>
</feature>
<dbReference type="InterPro" id="IPR000084">
    <property type="entry name" value="PE-PGRS_N"/>
</dbReference>
<keyword evidence="3" id="KW-1185">Reference proteome</keyword>
<protein>
    <submittedName>
        <fullName evidence="2">PE domain-containing protein</fullName>
    </submittedName>
</protein>
<reference evidence="2" key="1">
    <citation type="submission" date="2019-12" db="EMBL/GenBank/DDBJ databases">
        <title>Mycobacterium spongiae sp. nov.</title>
        <authorList>
            <person name="Stinear T."/>
        </authorList>
    </citation>
    <scope>NUCLEOTIDE SEQUENCE</scope>
    <source>
        <strain evidence="2">FSD4b-SM</strain>
    </source>
</reference>
<organism evidence="2 3">
    <name type="scientific">Mycobacterium spongiae</name>
    <dbReference type="NCBI Taxonomy" id="886343"/>
    <lineage>
        <taxon>Bacteria</taxon>
        <taxon>Bacillati</taxon>
        <taxon>Actinomycetota</taxon>
        <taxon>Actinomycetes</taxon>
        <taxon>Mycobacteriales</taxon>
        <taxon>Mycobacteriaceae</taxon>
        <taxon>Mycobacterium</taxon>
    </lineage>
</organism>
<proteinExistence type="predicted"/>
<evidence type="ECO:0000313" key="3">
    <source>
        <dbReference type="Proteomes" id="UP000682202"/>
    </source>
</evidence>
<dbReference type="AlphaFoldDB" id="A0A975K107"/>
<sequence>MSFVVAAPEAVASAAGNLAGIGATVEEATAAAAAPTTSVAAAAADEVSIAISQLFATHGREFQAISTRVATFQADFVRLLHGGASAYVEAEITNARQNLVAAVNAPARAPLGQLLQGGVSALTNGRAASVVSDQIGAGAKAVSRIVADGPRLQALETALSPGLLSPAAASVPGGAYARLFSNTATNLAALNNAWAANPFPFLRQVLANQQVYWQEIAATIGSAIQNFPANLVNLPAAIEAAVQQLLTFDAAFYAAQFIHTQIGFAQTFATTLNSAVTGIEAGLPAFEVGVETAFQTALAGDYNAAVAIFGQATADLLVTGFDTSDVTISTPGNNSIVATANPKLLGPLGDLFTLMAIPGQEAQYFTDLMPPSILRQMSQNLTDVLNVLTNPSISATLFIPPPLNFPAGTLSAFFGLPLMLTYSAAGAPFATLNALADSATAIQEPLIAGNGMAALSALIDAPAVVADGFLNGQAAIDMPIQVPTGLPGPLLPTEILIVLNLRFDGILVPPHPVTGTVSFPGYIIFPGPIEVTVFGTPFMGLVPLLVNYLPQQLATTITPAP</sequence>
<dbReference type="EMBL" id="CP046600">
    <property type="protein sequence ID" value="QUR69384.1"/>
    <property type="molecule type" value="Genomic_DNA"/>
</dbReference>
<dbReference type="SUPFAM" id="SSF140459">
    <property type="entry name" value="PE/PPE dimer-like"/>
    <property type="match status" value="1"/>
</dbReference>
<dbReference type="Proteomes" id="UP000682202">
    <property type="component" value="Chromosome"/>
</dbReference>
<evidence type="ECO:0000259" key="1">
    <source>
        <dbReference type="Pfam" id="PF00934"/>
    </source>
</evidence>
<gene>
    <name evidence="2" type="ORF">F6B93_21990</name>
</gene>
<name>A0A975K107_9MYCO</name>
<dbReference type="Gene3D" id="1.10.287.850">
    <property type="entry name" value="HP0062-like domain"/>
    <property type="match status" value="1"/>
</dbReference>
<dbReference type="InterPro" id="IPR038332">
    <property type="entry name" value="PPE_sf"/>
</dbReference>